<comment type="caution">
    <text evidence="9">The sequence shown here is derived from an EMBL/GenBank/DDBJ whole genome shotgun (WGS) entry which is preliminary data.</text>
</comment>
<feature type="compositionally biased region" description="Acidic residues" evidence="6">
    <location>
        <begin position="184"/>
        <end position="196"/>
    </location>
</feature>
<evidence type="ECO:0000256" key="3">
    <source>
        <dbReference type="ARBA" id="ARBA00018111"/>
    </source>
</evidence>
<reference evidence="9 10" key="1">
    <citation type="submission" date="2020-03" db="EMBL/GenBank/DDBJ databases">
        <title>Two novel Motilibacter sp.</title>
        <authorList>
            <person name="Liu S."/>
        </authorList>
    </citation>
    <scope>NUCLEOTIDE SEQUENCE [LARGE SCALE GENOMIC DNA]</scope>
    <source>
        <strain evidence="9 10">E257</strain>
    </source>
</reference>
<dbReference type="PANTHER" id="PTHR33602">
    <property type="entry name" value="REGULATORY PROTEIN RECX FAMILY PROTEIN"/>
    <property type="match status" value="1"/>
</dbReference>
<evidence type="ECO:0000256" key="1">
    <source>
        <dbReference type="ARBA" id="ARBA00004496"/>
    </source>
</evidence>
<sequence length="196" mass="20633">MSQRRRRGGGRHQQEPAHDSPAAAGPAADPLAVARKIVLDQLAAAPRTRAQLEAALAKRDVPEEAGRAVLDRFTELGYIDDAAFARSWVASRSAGRGLGRRALAQELRTRGVAAETVAATLDDLDPTASEQAVRRLVARKLAGTRGLDPAVRLRRVAGMLARKGHAPGAALQFAREGLAAEGAEPADDDAPSAVED</sequence>
<dbReference type="Pfam" id="PF21982">
    <property type="entry name" value="RecX_HTH1"/>
    <property type="match status" value="1"/>
</dbReference>
<evidence type="ECO:0000259" key="8">
    <source>
        <dbReference type="Pfam" id="PF21982"/>
    </source>
</evidence>
<evidence type="ECO:0000259" key="7">
    <source>
        <dbReference type="Pfam" id="PF02631"/>
    </source>
</evidence>
<organism evidence="9 10">
    <name type="scientific">Motilibacter deserti</name>
    <dbReference type="NCBI Taxonomy" id="2714956"/>
    <lineage>
        <taxon>Bacteria</taxon>
        <taxon>Bacillati</taxon>
        <taxon>Actinomycetota</taxon>
        <taxon>Actinomycetes</taxon>
        <taxon>Motilibacterales</taxon>
        <taxon>Motilibacteraceae</taxon>
        <taxon>Motilibacter</taxon>
    </lineage>
</organism>
<feature type="domain" description="RecX second three-helical" evidence="7">
    <location>
        <begin position="80"/>
        <end position="121"/>
    </location>
</feature>
<comment type="similarity">
    <text evidence="2 5">Belongs to the RecX family.</text>
</comment>
<dbReference type="Pfam" id="PF02631">
    <property type="entry name" value="RecX_HTH2"/>
    <property type="match status" value="1"/>
</dbReference>
<dbReference type="HAMAP" id="MF_01114">
    <property type="entry name" value="RecX"/>
    <property type="match status" value="1"/>
</dbReference>
<protein>
    <recommendedName>
        <fullName evidence="3 5">Regulatory protein RecX</fullName>
    </recommendedName>
</protein>
<proteinExistence type="inferred from homology"/>
<evidence type="ECO:0000256" key="5">
    <source>
        <dbReference type="HAMAP-Rule" id="MF_01114"/>
    </source>
</evidence>
<feature type="region of interest" description="Disordered" evidence="6">
    <location>
        <begin position="176"/>
        <end position="196"/>
    </location>
</feature>
<evidence type="ECO:0000256" key="4">
    <source>
        <dbReference type="ARBA" id="ARBA00022490"/>
    </source>
</evidence>
<dbReference type="InterPro" id="IPR036388">
    <property type="entry name" value="WH-like_DNA-bd_sf"/>
</dbReference>
<evidence type="ECO:0000256" key="6">
    <source>
        <dbReference type="SAM" id="MobiDB-lite"/>
    </source>
</evidence>
<dbReference type="InterPro" id="IPR003783">
    <property type="entry name" value="Regulatory_RecX"/>
</dbReference>
<dbReference type="InterPro" id="IPR053924">
    <property type="entry name" value="RecX_HTH_2nd"/>
</dbReference>
<name>A0ABX0GRY5_9ACTN</name>
<gene>
    <name evidence="5" type="primary">recX</name>
    <name evidence="9" type="ORF">G9H71_07460</name>
</gene>
<dbReference type="RefSeq" id="WP_166280594.1">
    <property type="nucleotide sequence ID" value="NZ_JAANNP010000002.1"/>
</dbReference>
<comment type="subcellular location">
    <subcellularLocation>
        <location evidence="1 5">Cytoplasm</location>
    </subcellularLocation>
</comment>
<dbReference type="PANTHER" id="PTHR33602:SF1">
    <property type="entry name" value="REGULATORY PROTEIN RECX FAMILY PROTEIN"/>
    <property type="match status" value="1"/>
</dbReference>
<evidence type="ECO:0000256" key="2">
    <source>
        <dbReference type="ARBA" id="ARBA00009695"/>
    </source>
</evidence>
<feature type="compositionally biased region" description="Basic residues" evidence="6">
    <location>
        <begin position="1"/>
        <end position="10"/>
    </location>
</feature>
<feature type="region of interest" description="Disordered" evidence="6">
    <location>
        <begin position="1"/>
        <end position="27"/>
    </location>
</feature>
<dbReference type="Proteomes" id="UP000800981">
    <property type="component" value="Unassembled WGS sequence"/>
</dbReference>
<accession>A0ABX0GRY5</accession>
<feature type="domain" description="RecX first three-helical" evidence="8">
    <location>
        <begin position="34"/>
        <end position="72"/>
    </location>
</feature>
<dbReference type="InterPro" id="IPR053926">
    <property type="entry name" value="RecX_HTH_1st"/>
</dbReference>
<keyword evidence="4 5" id="KW-0963">Cytoplasm</keyword>
<dbReference type="Gene3D" id="1.10.10.10">
    <property type="entry name" value="Winged helix-like DNA-binding domain superfamily/Winged helix DNA-binding domain"/>
    <property type="match status" value="1"/>
</dbReference>
<evidence type="ECO:0000313" key="10">
    <source>
        <dbReference type="Proteomes" id="UP000800981"/>
    </source>
</evidence>
<dbReference type="EMBL" id="JAANNP010000002">
    <property type="protein sequence ID" value="NHC13617.1"/>
    <property type="molecule type" value="Genomic_DNA"/>
</dbReference>
<comment type="function">
    <text evidence="5">Modulates RecA activity.</text>
</comment>
<keyword evidence="10" id="KW-1185">Reference proteome</keyword>
<evidence type="ECO:0000313" key="9">
    <source>
        <dbReference type="EMBL" id="NHC13617.1"/>
    </source>
</evidence>